<dbReference type="AlphaFoldDB" id="A0A3N0DY73"/>
<evidence type="ECO:0000313" key="4">
    <source>
        <dbReference type="Proteomes" id="UP000269198"/>
    </source>
</evidence>
<dbReference type="Proteomes" id="UP000269198">
    <property type="component" value="Unassembled WGS sequence"/>
</dbReference>
<feature type="domain" description="Activator of Hsp90 ATPase homologue 1/2-like C-terminal" evidence="2">
    <location>
        <begin position="13"/>
        <end position="151"/>
    </location>
</feature>
<dbReference type="Gene3D" id="3.30.530.20">
    <property type="match status" value="1"/>
</dbReference>
<dbReference type="InterPro" id="IPR023393">
    <property type="entry name" value="START-like_dom_sf"/>
</dbReference>
<gene>
    <name evidence="3" type="ORF">EFW17_23040</name>
</gene>
<evidence type="ECO:0000313" key="3">
    <source>
        <dbReference type="EMBL" id="RNL80560.1"/>
    </source>
</evidence>
<organism evidence="3 4">
    <name type="scientific">Halostreptopolyspora alba</name>
    <dbReference type="NCBI Taxonomy" id="2487137"/>
    <lineage>
        <taxon>Bacteria</taxon>
        <taxon>Bacillati</taxon>
        <taxon>Actinomycetota</taxon>
        <taxon>Actinomycetes</taxon>
        <taxon>Streptosporangiales</taxon>
        <taxon>Nocardiopsidaceae</taxon>
        <taxon>Halostreptopolyspora</taxon>
    </lineage>
</organism>
<comment type="similarity">
    <text evidence="1">Belongs to the AHA1 family.</text>
</comment>
<keyword evidence="4" id="KW-1185">Reference proteome</keyword>
<name>A0A3N0DY73_9ACTN</name>
<dbReference type="OrthoDB" id="9803476at2"/>
<proteinExistence type="inferred from homology"/>
<dbReference type="CDD" id="cd08898">
    <property type="entry name" value="SRPBCC_CalC_Aha1-like_5"/>
    <property type="match status" value="1"/>
</dbReference>
<sequence>MTEDRIERDIHVAAPVERVWAVLTEADHIAGWFGESARIDALEPGGTLWLGWAEFGEYPAVIDRVEPPRVFAFRWTVDSNDHPGVASEHPREGNATLVEFTLSAEAGGTRLSVVESGFTRLGVPAEQQERARQQNIEGWGIELDELREYAERSAAPST</sequence>
<comment type="caution">
    <text evidence="3">The sequence shown here is derived from an EMBL/GenBank/DDBJ whole genome shotgun (WGS) entry which is preliminary data.</text>
</comment>
<evidence type="ECO:0000256" key="1">
    <source>
        <dbReference type="ARBA" id="ARBA00006817"/>
    </source>
</evidence>
<evidence type="ECO:0000259" key="2">
    <source>
        <dbReference type="Pfam" id="PF08327"/>
    </source>
</evidence>
<dbReference type="RefSeq" id="WP_123203540.1">
    <property type="nucleotide sequence ID" value="NZ_RJMB01000038.1"/>
</dbReference>
<protein>
    <submittedName>
        <fullName evidence="3">Activator of HSP90 ATPase</fullName>
    </submittedName>
</protein>
<dbReference type="SUPFAM" id="SSF55961">
    <property type="entry name" value="Bet v1-like"/>
    <property type="match status" value="1"/>
</dbReference>
<dbReference type="Pfam" id="PF08327">
    <property type="entry name" value="AHSA1"/>
    <property type="match status" value="1"/>
</dbReference>
<dbReference type="EMBL" id="RJMB01000038">
    <property type="protein sequence ID" value="RNL80560.1"/>
    <property type="molecule type" value="Genomic_DNA"/>
</dbReference>
<dbReference type="InterPro" id="IPR013538">
    <property type="entry name" value="ASHA1/2-like_C"/>
</dbReference>
<accession>A0A3N0DY73</accession>
<reference evidence="3 4" key="1">
    <citation type="submission" date="2018-11" db="EMBL/GenBank/DDBJ databases">
        <title>The genome draft of YIM 96095.</title>
        <authorList>
            <person name="Tang S.-K."/>
            <person name="Chunyu W.-X."/>
            <person name="Feng Y.-Z."/>
        </authorList>
    </citation>
    <scope>NUCLEOTIDE SEQUENCE [LARGE SCALE GENOMIC DNA]</scope>
    <source>
        <strain evidence="3 4">YIM 96095</strain>
    </source>
</reference>